<dbReference type="AlphaFoldDB" id="A0A9Q0U922"/>
<proteinExistence type="predicted"/>
<protein>
    <submittedName>
        <fullName evidence="1">Uncharacterized protein</fullName>
    </submittedName>
</protein>
<reference evidence="1" key="2">
    <citation type="journal article" date="2023" name="Int. J. Mol. Sci.">
        <title>De Novo Assembly and Annotation of 11 Diverse Shrub Willow (Salix) Genomes Reveals Novel Gene Organization in Sex-Linked Regions.</title>
        <authorList>
            <person name="Hyden B."/>
            <person name="Feng K."/>
            <person name="Yates T.B."/>
            <person name="Jawdy S."/>
            <person name="Cereghino C."/>
            <person name="Smart L.B."/>
            <person name="Muchero W."/>
        </authorList>
    </citation>
    <scope>NUCLEOTIDE SEQUENCE</scope>
    <source>
        <tissue evidence="1">Shoot tip</tissue>
    </source>
</reference>
<reference evidence="1" key="1">
    <citation type="submission" date="2022-11" db="EMBL/GenBank/DDBJ databases">
        <authorList>
            <person name="Hyden B.L."/>
            <person name="Feng K."/>
            <person name="Yates T."/>
            <person name="Jawdy S."/>
            <person name="Smart L.B."/>
            <person name="Muchero W."/>
        </authorList>
    </citation>
    <scope>NUCLEOTIDE SEQUENCE</scope>
    <source>
        <tissue evidence="1">Shoot tip</tissue>
    </source>
</reference>
<accession>A0A9Q0U922</accession>
<organism evidence="1 2">
    <name type="scientific">Salix purpurea</name>
    <name type="common">Purple osier willow</name>
    <dbReference type="NCBI Taxonomy" id="77065"/>
    <lineage>
        <taxon>Eukaryota</taxon>
        <taxon>Viridiplantae</taxon>
        <taxon>Streptophyta</taxon>
        <taxon>Embryophyta</taxon>
        <taxon>Tracheophyta</taxon>
        <taxon>Spermatophyta</taxon>
        <taxon>Magnoliopsida</taxon>
        <taxon>eudicotyledons</taxon>
        <taxon>Gunneridae</taxon>
        <taxon>Pentapetalae</taxon>
        <taxon>rosids</taxon>
        <taxon>fabids</taxon>
        <taxon>Malpighiales</taxon>
        <taxon>Salicaceae</taxon>
        <taxon>Saliceae</taxon>
        <taxon>Salix</taxon>
    </lineage>
</organism>
<name>A0A9Q0U922_SALPP</name>
<gene>
    <name evidence="1" type="ORF">OIU79_003892</name>
</gene>
<dbReference type="EMBL" id="JAPFFK010000013">
    <property type="protein sequence ID" value="KAJ6725613.1"/>
    <property type="molecule type" value="Genomic_DNA"/>
</dbReference>
<keyword evidence="2" id="KW-1185">Reference proteome</keyword>
<evidence type="ECO:0000313" key="1">
    <source>
        <dbReference type="EMBL" id="KAJ6725613.1"/>
    </source>
</evidence>
<sequence length="150" mass="17179">MVLEIIPKQDLLKPSCFATGSIYMLNQRLVFALPYLLISFFETSLQHPFLSDPCKCSSKPFLSLSLSREREREKERRPLFSFTQKPFLFFLSKLISSGQWTETLKTLPINNYGNIVTLHFPSQCNPFGSRKEGTLTHYFFQEGLEGSGVG</sequence>
<dbReference type="Proteomes" id="UP001151532">
    <property type="component" value="Chromosome 8"/>
</dbReference>
<evidence type="ECO:0000313" key="2">
    <source>
        <dbReference type="Proteomes" id="UP001151532"/>
    </source>
</evidence>
<comment type="caution">
    <text evidence="1">The sequence shown here is derived from an EMBL/GenBank/DDBJ whole genome shotgun (WGS) entry which is preliminary data.</text>
</comment>